<dbReference type="SMART" id="SM00181">
    <property type="entry name" value="EGF"/>
    <property type="match status" value="2"/>
</dbReference>
<keyword evidence="1" id="KW-0245">EGF-like domain</keyword>
<sequence length="233" mass="25748">MYYVHGPTLEMMMHTMDSVLVTCISPDCSRNGVCKLGVCRCFTGWRGNACDLPVTGALEQNKRSPNDGQHSLNLSSTKDVTEAETDKEDTDSILISESVIQQAKAAALMSNDFADASSDQKPSENHLEPLQFSPTEFKTTYLSDTSELKACRQLNCIHGQCQRSLQNPEQPLQIGKSVQCNCLAGWTGKQCDMRTCDLRCYQHGSCQDGVCICKTGWISFWILLIHPNLLAGD</sequence>
<dbReference type="PANTHER" id="PTHR11219">
    <property type="entry name" value="TENEURIN AND N-ACETYLGLUCOSAMINE-1-PHOSPHODIESTER ALPHA-N-ACETYLGLUCOSAMINIDASE"/>
    <property type="match status" value="1"/>
</dbReference>
<dbReference type="OrthoDB" id="192253at2759"/>
<dbReference type="AlphaFoldDB" id="A0A3S5FFK6"/>
<evidence type="ECO:0000256" key="3">
    <source>
        <dbReference type="ARBA" id="ARBA00023157"/>
    </source>
</evidence>
<evidence type="ECO:0000259" key="6">
    <source>
        <dbReference type="PROSITE" id="PS01186"/>
    </source>
</evidence>
<name>A0A3S5FFK6_9PLAT</name>
<evidence type="ECO:0000256" key="1">
    <source>
        <dbReference type="ARBA" id="ARBA00022536"/>
    </source>
</evidence>
<dbReference type="Proteomes" id="UP000784294">
    <property type="component" value="Unassembled WGS sequence"/>
</dbReference>
<proteinExistence type="predicted"/>
<evidence type="ECO:0000256" key="2">
    <source>
        <dbReference type="ARBA" id="ARBA00022737"/>
    </source>
</evidence>
<dbReference type="GO" id="GO:0008045">
    <property type="term" value="P:motor neuron axon guidance"/>
    <property type="evidence" value="ECO:0007669"/>
    <property type="project" value="TreeGrafter"/>
</dbReference>
<dbReference type="PROSITE" id="PS01186">
    <property type="entry name" value="EGF_2"/>
    <property type="match status" value="1"/>
</dbReference>
<feature type="domain" description="EGF-like" evidence="5 6">
    <location>
        <begin position="180"/>
        <end position="191"/>
    </location>
</feature>
<evidence type="ECO:0000256" key="4">
    <source>
        <dbReference type="SAM" id="MobiDB-lite"/>
    </source>
</evidence>
<keyword evidence="2" id="KW-0677">Repeat</keyword>
<dbReference type="EMBL" id="CAAALY010244141">
    <property type="protein sequence ID" value="VEL32402.1"/>
    <property type="molecule type" value="Genomic_DNA"/>
</dbReference>
<keyword evidence="3" id="KW-1015">Disulfide bond</keyword>
<evidence type="ECO:0000259" key="5">
    <source>
        <dbReference type="PROSITE" id="PS00022"/>
    </source>
</evidence>
<organism evidence="7 8">
    <name type="scientific">Protopolystoma xenopodis</name>
    <dbReference type="NCBI Taxonomy" id="117903"/>
    <lineage>
        <taxon>Eukaryota</taxon>
        <taxon>Metazoa</taxon>
        <taxon>Spiralia</taxon>
        <taxon>Lophotrochozoa</taxon>
        <taxon>Platyhelminthes</taxon>
        <taxon>Monogenea</taxon>
        <taxon>Polyopisthocotylea</taxon>
        <taxon>Polystomatidea</taxon>
        <taxon>Polystomatidae</taxon>
        <taxon>Protopolystoma</taxon>
    </lineage>
</organism>
<keyword evidence="8" id="KW-1185">Reference proteome</keyword>
<accession>A0A3S5FFK6</accession>
<dbReference type="Pfam" id="PF23106">
    <property type="entry name" value="EGF_Teneurin"/>
    <property type="match status" value="1"/>
</dbReference>
<dbReference type="InterPro" id="IPR000742">
    <property type="entry name" value="EGF"/>
</dbReference>
<protein>
    <recommendedName>
        <fullName evidence="5 6">EGF-like domain-containing protein</fullName>
    </recommendedName>
</protein>
<dbReference type="PROSITE" id="PS00022">
    <property type="entry name" value="EGF_1"/>
    <property type="match status" value="1"/>
</dbReference>
<evidence type="ECO:0000313" key="8">
    <source>
        <dbReference type="Proteomes" id="UP000784294"/>
    </source>
</evidence>
<reference evidence="7" key="1">
    <citation type="submission" date="2018-11" db="EMBL/GenBank/DDBJ databases">
        <authorList>
            <consortium name="Pathogen Informatics"/>
        </authorList>
    </citation>
    <scope>NUCLEOTIDE SEQUENCE</scope>
</reference>
<dbReference type="InterPro" id="IPR051216">
    <property type="entry name" value="Teneurin"/>
</dbReference>
<dbReference type="Gene3D" id="2.10.25.10">
    <property type="entry name" value="Laminin"/>
    <property type="match status" value="2"/>
</dbReference>
<feature type="region of interest" description="Disordered" evidence="4">
    <location>
        <begin position="61"/>
        <end position="89"/>
    </location>
</feature>
<dbReference type="SUPFAM" id="SSF57196">
    <property type="entry name" value="EGF/Laminin"/>
    <property type="match status" value="1"/>
</dbReference>
<dbReference type="PANTHER" id="PTHR11219:SF69">
    <property type="entry name" value="TENEURIN-A"/>
    <property type="match status" value="1"/>
</dbReference>
<feature type="compositionally biased region" description="Polar residues" evidence="4">
    <location>
        <begin position="66"/>
        <end position="78"/>
    </location>
</feature>
<gene>
    <name evidence="7" type="ORF">PXEA_LOCUS25842</name>
</gene>
<evidence type="ECO:0000313" key="7">
    <source>
        <dbReference type="EMBL" id="VEL32402.1"/>
    </source>
</evidence>
<comment type="caution">
    <text evidence="7">The sequence shown here is derived from an EMBL/GenBank/DDBJ whole genome shotgun (WGS) entry which is preliminary data.</text>
</comment>